<dbReference type="Proteomes" id="UP000236745">
    <property type="component" value="Unassembled WGS sequence"/>
</dbReference>
<dbReference type="EMBL" id="FNVQ01000001">
    <property type="protein sequence ID" value="SEF95566.1"/>
    <property type="molecule type" value="Genomic_DNA"/>
</dbReference>
<sequence length="319" mass="36264">MEEEKYLGYIKYDGPLVEDGLMDGRKQAQALMGFDSAIRYFIGKQAPDLQRLDFEIPVRIRKGSWEALIPETVAGWTQAGLGVVATAYLTKAAQKMAEKDFSDFGFKDIFRASLDGLKWFARIGKHMGDVSIRKFSDVRFDSSNGLIGIVNDQGDTLYVPKHVLDLYCQCPANILENVASNITHGRNLVIGSIEDNVLDEVTIDSSEKHIFCQDEEEEEDEILFAELEHGAEVVLEGEITRENKTSNSMGFKYNDHILTSYPEIGSIVQYKHLIFSQCRLYGRVSRLDEKGQFNARRPKLIFRHLEEIRGGENYDLFNQ</sequence>
<dbReference type="RefSeq" id="WP_104001910.1">
    <property type="nucleotide sequence ID" value="NZ_FNVQ01000001.1"/>
</dbReference>
<evidence type="ECO:0000313" key="1">
    <source>
        <dbReference type="EMBL" id="SEF95566.1"/>
    </source>
</evidence>
<evidence type="ECO:0000313" key="2">
    <source>
        <dbReference type="Proteomes" id="UP000236745"/>
    </source>
</evidence>
<protein>
    <submittedName>
        <fullName evidence="1">Uncharacterized protein</fullName>
    </submittedName>
</protein>
<keyword evidence="2" id="KW-1185">Reference proteome</keyword>
<accession>A0A1H5W8H9</accession>
<dbReference type="OrthoDB" id="892099at2"/>
<dbReference type="AlphaFoldDB" id="A0A1H5W8H9"/>
<gene>
    <name evidence="1" type="ORF">SAMN05444390_101966</name>
</gene>
<organism evidence="1 2">
    <name type="scientific">Marinobacterium lutimaris</name>
    <dbReference type="NCBI Taxonomy" id="568106"/>
    <lineage>
        <taxon>Bacteria</taxon>
        <taxon>Pseudomonadati</taxon>
        <taxon>Pseudomonadota</taxon>
        <taxon>Gammaproteobacteria</taxon>
        <taxon>Oceanospirillales</taxon>
        <taxon>Oceanospirillaceae</taxon>
        <taxon>Marinobacterium</taxon>
    </lineage>
</organism>
<name>A0A1H5W8H9_9GAMM</name>
<reference evidence="1 2" key="1">
    <citation type="submission" date="2016-10" db="EMBL/GenBank/DDBJ databases">
        <authorList>
            <person name="de Groot N.N."/>
        </authorList>
    </citation>
    <scope>NUCLEOTIDE SEQUENCE [LARGE SCALE GENOMIC DNA]</scope>
    <source>
        <strain evidence="1 2">DSM 22012</strain>
    </source>
</reference>
<proteinExistence type="predicted"/>